<gene>
    <name evidence="2" type="ORF">HNAJ_LOCUS7080</name>
</gene>
<evidence type="ECO:0000313" key="4">
    <source>
        <dbReference type="WBParaSite" id="HNAJ_0000708401-mRNA-1"/>
    </source>
</evidence>
<evidence type="ECO:0000313" key="2">
    <source>
        <dbReference type="EMBL" id="VDO02940.1"/>
    </source>
</evidence>
<evidence type="ECO:0000313" key="3">
    <source>
        <dbReference type="Proteomes" id="UP000278807"/>
    </source>
</evidence>
<reference evidence="4" key="1">
    <citation type="submission" date="2017-02" db="UniProtKB">
        <authorList>
            <consortium name="WormBaseParasite"/>
        </authorList>
    </citation>
    <scope>IDENTIFICATION</scope>
</reference>
<feature type="region of interest" description="Disordered" evidence="1">
    <location>
        <begin position="1"/>
        <end position="39"/>
    </location>
</feature>
<organism evidence="4">
    <name type="scientific">Rodentolepis nana</name>
    <name type="common">Dwarf tapeworm</name>
    <name type="synonym">Hymenolepis nana</name>
    <dbReference type="NCBI Taxonomy" id="102285"/>
    <lineage>
        <taxon>Eukaryota</taxon>
        <taxon>Metazoa</taxon>
        <taxon>Spiralia</taxon>
        <taxon>Lophotrochozoa</taxon>
        <taxon>Platyhelminthes</taxon>
        <taxon>Cestoda</taxon>
        <taxon>Eucestoda</taxon>
        <taxon>Cyclophyllidea</taxon>
        <taxon>Hymenolepididae</taxon>
        <taxon>Rodentolepis</taxon>
    </lineage>
</organism>
<sequence length="75" mass="8629">MRLKRKWNVERRVPTPSPSPPPPPSLAPSRNEKGGTSEKMATIVVMLNFKMLKETLEGVHTKRKKYGRENWLVDT</sequence>
<dbReference type="AlphaFoldDB" id="A0A0R3TJ43"/>
<proteinExistence type="predicted"/>
<evidence type="ECO:0000256" key="1">
    <source>
        <dbReference type="SAM" id="MobiDB-lite"/>
    </source>
</evidence>
<dbReference type="WBParaSite" id="HNAJ_0000708401-mRNA-1">
    <property type="protein sequence ID" value="HNAJ_0000708401-mRNA-1"/>
    <property type="gene ID" value="HNAJ_0000708401"/>
</dbReference>
<name>A0A0R3TJ43_RODNA</name>
<dbReference type="EMBL" id="UZAE01010286">
    <property type="protein sequence ID" value="VDO02940.1"/>
    <property type="molecule type" value="Genomic_DNA"/>
</dbReference>
<reference evidence="2 3" key="2">
    <citation type="submission" date="2018-11" db="EMBL/GenBank/DDBJ databases">
        <authorList>
            <consortium name="Pathogen Informatics"/>
        </authorList>
    </citation>
    <scope>NUCLEOTIDE SEQUENCE [LARGE SCALE GENOMIC DNA]</scope>
</reference>
<protein>
    <submittedName>
        <fullName evidence="4">Ovule protein</fullName>
    </submittedName>
</protein>
<feature type="compositionally biased region" description="Pro residues" evidence="1">
    <location>
        <begin position="15"/>
        <end position="26"/>
    </location>
</feature>
<accession>A0A0R3TJ43</accession>
<keyword evidence="3" id="KW-1185">Reference proteome</keyword>
<dbReference type="Proteomes" id="UP000278807">
    <property type="component" value="Unassembled WGS sequence"/>
</dbReference>